<evidence type="ECO:0000313" key="5">
    <source>
        <dbReference type="Proteomes" id="UP000244810"/>
    </source>
</evidence>
<dbReference type="Proteomes" id="UP000244810">
    <property type="component" value="Unassembled WGS sequence"/>
</dbReference>
<name>A0A2T7UPF2_9RHOB</name>
<dbReference type="EMBL" id="QDDR01000008">
    <property type="protein sequence ID" value="PVE46572.1"/>
    <property type="molecule type" value="Genomic_DNA"/>
</dbReference>
<dbReference type="SMART" id="SM00448">
    <property type="entry name" value="REC"/>
    <property type="match status" value="1"/>
</dbReference>
<feature type="domain" description="Response regulatory" evidence="3">
    <location>
        <begin position="29"/>
        <end position="142"/>
    </location>
</feature>
<dbReference type="InterPro" id="IPR050595">
    <property type="entry name" value="Bact_response_regulator"/>
</dbReference>
<dbReference type="RefSeq" id="WP_107752732.1">
    <property type="nucleotide sequence ID" value="NZ_QBKF01000008.1"/>
</dbReference>
<evidence type="ECO:0000256" key="1">
    <source>
        <dbReference type="ARBA" id="ARBA00022553"/>
    </source>
</evidence>
<reference evidence="4 5" key="1">
    <citation type="journal article" date="2011" name="Syst. Appl. Microbiol.">
        <title>Defluviimonas denitrificans gen. nov., sp. nov., and Pararhodobacter aggregans gen. nov., sp. nov., non-phototrophic Rhodobacteraceae from the biofilter of a marine aquaculture.</title>
        <authorList>
            <person name="Foesel B.U."/>
            <person name="Drake H.L."/>
            <person name="Schramm A."/>
        </authorList>
    </citation>
    <scope>NUCLEOTIDE SEQUENCE [LARGE SCALE GENOMIC DNA]</scope>
    <source>
        <strain evidence="4 5">D1-19</strain>
    </source>
</reference>
<dbReference type="GO" id="GO:0000160">
    <property type="term" value="P:phosphorelay signal transduction system"/>
    <property type="evidence" value="ECO:0007669"/>
    <property type="project" value="InterPro"/>
</dbReference>
<keyword evidence="5" id="KW-1185">Reference proteome</keyword>
<dbReference type="OrthoDB" id="7831674at2"/>
<dbReference type="InterPro" id="IPR001789">
    <property type="entry name" value="Sig_transdc_resp-reg_receiver"/>
</dbReference>
<protein>
    <submittedName>
        <fullName evidence="4">Response regulator</fullName>
    </submittedName>
</protein>
<keyword evidence="1 2" id="KW-0597">Phosphoprotein</keyword>
<dbReference type="Gene3D" id="3.40.50.2300">
    <property type="match status" value="1"/>
</dbReference>
<dbReference type="SUPFAM" id="SSF52172">
    <property type="entry name" value="CheY-like"/>
    <property type="match status" value="1"/>
</dbReference>
<dbReference type="InterPro" id="IPR011006">
    <property type="entry name" value="CheY-like_superfamily"/>
</dbReference>
<dbReference type="PANTHER" id="PTHR44591">
    <property type="entry name" value="STRESS RESPONSE REGULATOR PROTEIN 1"/>
    <property type="match status" value="1"/>
</dbReference>
<dbReference type="Pfam" id="PF00072">
    <property type="entry name" value="Response_reg"/>
    <property type="match status" value="1"/>
</dbReference>
<sequence length="238" mass="25142">MPIAPCAAEQPRPLPARAAAAAFAMPPRTLLLVEDSRLAAEAVRLICRNAGIRLRRAESLASATLHLRVYRPDIVLVDLGLPDGSGLDLIAALAPTSLRPQRLVAISGDAGLEGEAMAAGADAFLAKPVSLARHLALLIGEPLGDGLADWPPRAEVLRERYAGGDPMALRDDLRRATELLNGSADRGQQRYAAQFLASVGQTLRDPSLTDLAERAVRLGDYGSLAALVRARSAVIPTI</sequence>
<organism evidence="4 5">
    <name type="scientific">Pararhodobacter aggregans</name>
    <dbReference type="NCBI Taxonomy" id="404875"/>
    <lineage>
        <taxon>Bacteria</taxon>
        <taxon>Pseudomonadati</taxon>
        <taxon>Pseudomonadota</taxon>
        <taxon>Alphaproteobacteria</taxon>
        <taxon>Rhodobacterales</taxon>
        <taxon>Paracoccaceae</taxon>
        <taxon>Pararhodobacter</taxon>
    </lineage>
</organism>
<dbReference type="PROSITE" id="PS50110">
    <property type="entry name" value="RESPONSE_REGULATORY"/>
    <property type="match status" value="1"/>
</dbReference>
<feature type="modified residue" description="4-aspartylphosphate" evidence="2">
    <location>
        <position position="78"/>
    </location>
</feature>
<comment type="caution">
    <text evidence="4">The sequence shown here is derived from an EMBL/GenBank/DDBJ whole genome shotgun (WGS) entry which is preliminary data.</text>
</comment>
<evidence type="ECO:0000259" key="3">
    <source>
        <dbReference type="PROSITE" id="PS50110"/>
    </source>
</evidence>
<accession>A0A2T7UPF2</accession>
<dbReference type="CDD" id="cd00156">
    <property type="entry name" value="REC"/>
    <property type="match status" value="1"/>
</dbReference>
<gene>
    <name evidence="4" type="ORF">DDE23_15600</name>
</gene>
<dbReference type="PANTHER" id="PTHR44591:SF3">
    <property type="entry name" value="RESPONSE REGULATORY DOMAIN-CONTAINING PROTEIN"/>
    <property type="match status" value="1"/>
</dbReference>
<proteinExistence type="predicted"/>
<dbReference type="AlphaFoldDB" id="A0A2T7UPF2"/>
<evidence type="ECO:0000313" key="4">
    <source>
        <dbReference type="EMBL" id="PVE46572.1"/>
    </source>
</evidence>
<evidence type="ECO:0000256" key="2">
    <source>
        <dbReference type="PROSITE-ProRule" id="PRU00169"/>
    </source>
</evidence>